<dbReference type="Proteomes" id="UP000614601">
    <property type="component" value="Unassembled WGS sequence"/>
</dbReference>
<reference evidence="1" key="1">
    <citation type="submission" date="2020-09" db="EMBL/GenBank/DDBJ databases">
        <authorList>
            <person name="Kikuchi T."/>
        </authorList>
    </citation>
    <scope>NUCLEOTIDE SEQUENCE</scope>
    <source>
        <strain evidence="1">SH1</strain>
    </source>
</reference>
<evidence type="ECO:0000313" key="2">
    <source>
        <dbReference type="Proteomes" id="UP000614601"/>
    </source>
</evidence>
<evidence type="ECO:0000313" key="1">
    <source>
        <dbReference type="EMBL" id="CAD5205336.1"/>
    </source>
</evidence>
<dbReference type="AlphaFoldDB" id="A0A811JPP2"/>
<protein>
    <submittedName>
        <fullName evidence="1">Uncharacterized protein</fullName>
    </submittedName>
</protein>
<name>A0A811JPP2_9BILA</name>
<dbReference type="Proteomes" id="UP000783686">
    <property type="component" value="Unassembled WGS sequence"/>
</dbReference>
<organism evidence="1 2">
    <name type="scientific">Bursaphelenchus okinawaensis</name>
    <dbReference type="NCBI Taxonomy" id="465554"/>
    <lineage>
        <taxon>Eukaryota</taxon>
        <taxon>Metazoa</taxon>
        <taxon>Ecdysozoa</taxon>
        <taxon>Nematoda</taxon>
        <taxon>Chromadorea</taxon>
        <taxon>Rhabditida</taxon>
        <taxon>Tylenchina</taxon>
        <taxon>Tylenchomorpha</taxon>
        <taxon>Aphelenchoidea</taxon>
        <taxon>Aphelenchoididae</taxon>
        <taxon>Bursaphelenchus</taxon>
    </lineage>
</organism>
<dbReference type="EMBL" id="CAJFDH010000001">
    <property type="protein sequence ID" value="CAD5205336.1"/>
    <property type="molecule type" value="Genomic_DNA"/>
</dbReference>
<keyword evidence="2" id="KW-1185">Reference proteome</keyword>
<comment type="caution">
    <text evidence="1">The sequence shown here is derived from an EMBL/GenBank/DDBJ whole genome shotgun (WGS) entry which is preliminary data.</text>
</comment>
<accession>A0A811JPP2</accession>
<sequence length="157" mass="17837">MGTSQDMGMGHGMGLDIGMGMRFPEVSSLDVSSRTFENSKDCFRIFVSVLEPSSRTACRVLPENSGLWGQGPPPSRIFETIEVQVIRHRPSAGQLVYKELFLASFLIHNKCASRNLVQVMSFERGFKSGHSRTNKFNCWAYAYFIRINDPYRHKRPV</sequence>
<gene>
    <name evidence="1" type="ORF">BOKJ2_LOCUS20</name>
</gene>
<dbReference type="EMBL" id="CAJFCW020000001">
    <property type="protein sequence ID" value="CAG9076839.1"/>
    <property type="molecule type" value="Genomic_DNA"/>
</dbReference>
<proteinExistence type="predicted"/>